<organism evidence="2 3">
    <name type="scientific">Cichlidogyrus casuarinus</name>
    <dbReference type="NCBI Taxonomy" id="1844966"/>
    <lineage>
        <taxon>Eukaryota</taxon>
        <taxon>Metazoa</taxon>
        <taxon>Spiralia</taxon>
        <taxon>Lophotrochozoa</taxon>
        <taxon>Platyhelminthes</taxon>
        <taxon>Monogenea</taxon>
        <taxon>Monopisthocotylea</taxon>
        <taxon>Dactylogyridea</taxon>
        <taxon>Ancyrocephalidae</taxon>
        <taxon>Cichlidogyrus</taxon>
    </lineage>
</organism>
<proteinExistence type="predicted"/>
<feature type="compositionally biased region" description="Polar residues" evidence="1">
    <location>
        <begin position="19"/>
        <end position="47"/>
    </location>
</feature>
<accession>A0ABD2PY02</accession>
<keyword evidence="3" id="KW-1185">Reference proteome</keyword>
<dbReference type="EMBL" id="JBJKFK010001932">
    <property type="protein sequence ID" value="KAL3311973.1"/>
    <property type="molecule type" value="Genomic_DNA"/>
</dbReference>
<comment type="caution">
    <text evidence="2">The sequence shown here is derived from an EMBL/GenBank/DDBJ whole genome shotgun (WGS) entry which is preliminary data.</text>
</comment>
<feature type="non-terminal residue" evidence="2">
    <location>
        <position position="75"/>
    </location>
</feature>
<sequence>MNPANCHVALPHCRRKKSYSSAMDSQNGTPSASPQNSPLLYTKTQAAQAPLSPSGYQQQSRQHQKASGPAQKIPL</sequence>
<dbReference type="Proteomes" id="UP001626550">
    <property type="component" value="Unassembled WGS sequence"/>
</dbReference>
<protein>
    <submittedName>
        <fullName evidence="2">Uncharacterized protein</fullName>
    </submittedName>
</protein>
<dbReference type="AlphaFoldDB" id="A0ABD2PY02"/>
<feature type="region of interest" description="Disordered" evidence="1">
    <location>
        <begin position="15"/>
        <end position="75"/>
    </location>
</feature>
<reference evidence="2 3" key="1">
    <citation type="submission" date="2024-11" db="EMBL/GenBank/DDBJ databases">
        <title>Adaptive evolution of stress response genes in parasites aligns with host niche diversity.</title>
        <authorList>
            <person name="Hahn C."/>
            <person name="Resl P."/>
        </authorList>
    </citation>
    <scope>NUCLEOTIDE SEQUENCE [LARGE SCALE GENOMIC DNA]</scope>
    <source>
        <strain evidence="2">EGGRZ-B1_66</strain>
        <tissue evidence="2">Body</tissue>
    </source>
</reference>
<evidence type="ECO:0000256" key="1">
    <source>
        <dbReference type="SAM" id="MobiDB-lite"/>
    </source>
</evidence>
<evidence type="ECO:0000313" key="3">
    <source>
        <dbReference type="Proteomes" id="UP001626550"/>
    </source>
</evidence>
<evidence type="ECO:0000313" key="2">
    <source>
        <dbReference type="EMBL" id="KAL3311973.1"/>
    </source>
</evidence>
<gene>
    <name evidence="2" type="ORF">Ciccas_009439</name>
</gene>
<name>A0ABD2PY02_9PLAT</name>